<keyword evidence="2" id="KW-1185">Reference proteome</keyword>
<comment type="caution">
    <text evidence="1">The sequence shown here is derived from an EMBL/GenBank/DDBJ whole genome shotgun (WGS) entry which is preliminary data.</text>
</comment>
<protein>
    <recommendedName>
        <fullName evidence="3">Porin</fullName>
    </recommendedName>
</protein>
<proteinExistence type="predicted"/>
<organism evidence="1 2">
    <name type="scientific">Rheinheimera riviphila</name>
    <dbReference type="NCBI Taxonomy" id="1834037"/>
    <lineage>
        <taxon>Bacteria</taxon>
        <taxon>Pseudomonadati</taxon>
        <taxon>Pseudomonadota</taxon>
        <taxon>Gammaproteobacteria</taxon>
        <taxon>Chromatiales</taxon>
        <taxon>Chromatiaceae</taxon>
        <taxon>Rheinheimera</taxon>
    </lineage>
</organism>
<dbReference type="AlphaFoldDB" id="A0A437QFV5"/>
<accession>A0A437QFV5</accession>
<dbReference type="RefSeq" id="WP_127700501.1">
    <property type="nucleotide sequence ID" value="NZ_SACS01000022.1"/>
</dbReference>
<evidence type="ECO:0000313" key="2">
    <source>
        <dbReference type="Proteomes" id="UP000283077"/>
    </source>
</evidence>
<name>A0A437QFV5_9GAMM</name>
<sequence length="399" mass="45894">MQGLAAELTPNIMLKGKGEFSIMQVQQQPYGLQPWWQGGTGQLPYEKSGVHAGPQLLALQMDTDSAWSGTVHAQWHRIPTADLGITEAWLSYQPLPIEGYRLRAKAGYFYPAMSLENSDTAWSSPYSSNFSVINSWLAEELRARGLELSLSRPGRFFNSSSSWQGVVGIFQGNDPLGSIISWRGFASHPFQTNLGEQVRFSNYPSIREGLLAPQPAWVQPTRELDHRTGYYLGLHWTHQSTTELRLYHYDNNGDPLVFRHGQYAWDTQFQSLAWQQQLSENWRLVSQYLTGSTEMGPKAVVLDYQSWFSLLHFDGGNYRFNLRYDHWQQQDQDQFPGDDNNGNGHGWNVNLQLPLNETLMLALEWSRLNSHQANRAQWDGWPVQQHFQQLQLVLNWRFD</sequence>
<reference evidence="1 2" key="1">
    <citation type="submission" date="2019-01" db="EMBL/GenBank/DDBJ databases">
        <authorList>
            <person name="Chen W.-M."/>
        </authorList>
    </citation>
    <scope>NUCLEOTIDE SEQUENCE [LARGE SCALE GENOMIC DNA]</scope>
    <source>
        <strain evidence="1 2">KYPC3</strain>
    </source>
</reference>
<dbReference type="OrthoDB" id="7531957at2"/>
<evidence type="ECO:0000313" key="1">
    <source>
        <dbReference type="EMBL" id="RVU33392.1"/>
    </source>
</evidence>
<evidence type="ECO:0008006" key="3">
    <source>
        <dbReference type="Google" id="ProtNLM"/>
    </source>
</evidence>
<dbReference type="EMBL" id="SACS01000022">
    <property type="protein sequence ID" value="RVU33392.1"/>
    <property type="molecule type" value="Genomic_DNA"/>
</dbReference>
<dbReference type="Proteomes" id="UP000283077">
    <property type="component" value="Unassembled WGS sequence"/>
</dbReference>
<gene>
    <name evidence="1" type="ORF">EOE67_16855</name>
</gene>